<sequence>MKQHSVVYTLCFVGGCMDCISFLLLFHTLLGLMTFNTMYGVIGLLNPDSGIHIGFHLYLVGFFIIFVFLFKLIHERYRLRQGLSNYAYINLEAIIILVYACLGSYALRNQLLAADGWIAFSIACLGMIPVYLQNYVISHNHSLQTGTVLMTGNYVNMVGNLLALWSGKADKDALKHYMKVHASFILGVAVMALASQWFDFLALLLPCALLALHNVCQQRQVNKLTG</sequence>
<feature type="transmembrane region" description="Helical" evidence="1">
    <location>
        <begin position="117"/>
        <end position="136"/>
    </location>
</feature>
<accession>A0AB38FR92</accession>
<reference evidence="2 5" key="2">
    <citation type="submission" date="2018-10" db="EMBL/GenBank/DDBJ databases">
        <title>Genomic Encyclopedia of Type Strains, Phase IV (KMG-IV): sequencing the most valuable type-strain genomes for metagenomic binning, comparative biology and taxonomic classification.</title>
        <authorList>
            <person name="Goeker M."/>
        </authorList>
    </citation>
    <scope>NUCLEOTIDE SEQUENCE [LARGE SCALE GENOMIC DNA]</scope>
    <source>
        <strain evidence="2 5">DSM 5079</strain>
    </source>
</reference>
<dbReference type="PANTHER" id="PTHR37314">
    <property type="entry name" value="SLR0142 PROTEIN"/>
    <property type="match status" value="1"/>
</dbReference>
<keyword evidence="1" id="KW-0472">Membrane</keyword>
<dbReference type="Proteomes" id="UP000251313">
    <property type="component" value="Unassembled WGS sequence"/>
</dbReference>
<gene>
    <name evidence="2" type="ORF">C7387_1457</name>
    <name evidence="3" type="ORF">NCTC11967_00772</name>
</gene>
<comment type="caution">
    <text evidence="3">The sequence shown here is derived from an EMBL/GenBank/DDBJ whole genome shotgun (WGS) entry which is preliminary data.</text>
</comment>
<dbReference type="RefSeq" id="WP_134436951.1">
    <property type="nucleotide sequence ID" value="NZ_CABKQJ010000016.1"/>
</dbReference>
<keyword evidence="5" id="KW-1185">Reference proteome</keyword>
<keyword evidence="1" id="KW-1133">Transmembrane helix</keyword>
<evidence type="ECO:0000313" key="4">
    <source>
        <dbReference type="Proteomes" id="UP000251313"/>
    </source>
</evidence>
<evidence type="ECO:0000256" key="1">
    <source>
        <dbReference type="SAM" id="Phobius"/>
    </source>
</evidence>
<feature type="transmembrane region" description="Helical" evidence="1">
    <location>
        <begin position="148"/>
        <end position="165"/>
    </location>
</feature>
<name>A0AB38FR92_9ENTR</name>
<feature type="transmembrane region" description="Helical" evidence="1">
    <location>
        <begin position="85"/>
        <end position="105"/>
    </location>
</feature>
<dbReference type="PANTHER" id="PTHR37314:SF4">
    <property type="entry name" value="UPF0700 TRANSMEMBRANE PROTEIN YOAK"/>
    <property type="match status" value="1"/>
</dbReference>
<dbReference type="GeneID" id="66903502"/>
<dbReference type="AlphaFoldDB" id="A0AB38FR92"/>
<evidence type="ECO:0000313" key="3">
    <source>
        <dbReference type="EMBL" id="SQA60643.1"/>
    </source>
</evidence>
<feature type="transmembrane region" description="Helical" evidence="1">
    <location>
        <begin position="7"/>
        <end position="33"/>
    </location>
</feature>
<dbReference type="InterPro" id="IPR010699">
    <property type="entry name" value="DUF1275"/>
</dbReference>
<keyword evidence="1" id="KW-0812">Transmembrane</keyword>
<feature type="transmembrane region" description="Helical" evidence="1">
    <location>
        <begin position="185"/>
        <end position="212"/>
    </location>
</feature>
<dbReference type="Proteomes" id="UP000267341">
    <property type="component" value="Unassembled WGS sequence"/>
</dbReference>
<feature type="transmembrane region" description="Helical" evidence="1">
    <location>
        <begin position="53"/>
        <end position="73"/>
    </location>
</feature>
<dbReference type="PROSITE" id="PS51257">
    <property type="entry name" value="PROKAR_LIPOPROTEIN"/>
    <property type="match status" value="1"/>
</dbReference>
<protein>
    <submittedName>
        <fullName evidence="3">Predicted membrane protein</fullName>
    </submittedName>
    <submittedName>
        <fullName evidence="2">Uncharacterized membrane protein YoaK (UPF0700 family)</fullName>
    </submittedName>
</protein>
<evidence type="ECO:0000313" key="5">
    <source>
        <dbReference type="Proteomes" id="UP000267341"/>
    </source>
</evidence>
<dbReference type="EMBL" id="RBIZ01000003">
    <property type="protein sequence ID" value="RKR64752.1"/>
    <property type="molecule type" value="Genomic_DNA"/>
</dbReference>
<reference evidence="3 4" key="1">
    <citation type="submission" date="2018-06" db="EMBL/GenBank/DDBJ databases">
        <authorList>
            <consortium name="Pathogen Informatics"/>
            <person name="Doyle S."/>
        </authorList>
    </citation>
    <scope>NUCLEOTIDE SEQUENCE [LARGE SCALE GENOMIC DNA]</scope>
    <source>
        <strain evidence="3 4">NCTC11967</strain>
    </source>
</reference>
<dbReference type="EMBL" id="UAVL01000001">
    <property type="protein sequence ID" value="SQA60643.1"/>
    <property type="molecule type" value="Genomic_DNA"/>
</dbReference>
<evidence type="ECO:0000313" key="2">
    <source>
        <dbReference type="EMBL" id="RKR64752.1"/>
    </source>
</evidence>
<proteinExistence type="predicted"/>
<dbReference type="Pfam" id="PF06912">
    <property type="entry name" value="DUF1275"/>
    <property type="match status" value="1"/>
</dbReference>
<organism evidence="3 4">
    <name type="scientific">Yokenella regensburgei</name>
    <dbReference type="NCBI Taxonomy" id="158877"/>
    <lineage>
        <taxon>Bacteria</taxon>
        <taxon>Pseudomonadati</taxon>
        <taxon>Pseudomonadota</taxon>
        <taxon>Gammaproteobacteria</taxon>
        <taxon>Enterobacterales</taxon>
        <taxon>Enterobacteriaceae</taxon>
        <taxon>Yokenella</taxon>
    </lineage>
</organism>